<keyword evidence="2" id="KW-1185">Reference proteome</keyword>
<dbReference type="AlphaFoldDB" id="A0A0A2SVQ0"/>
<proteinExistence type="predicted"/>
<organism evidence="1 2">
    <name type="scientific">Legionella norrlandica</name>
    <dbReference type="NCBI Taxonomy" id="1498499"/>
    <lineage>
        <taxon>Bacteria</taxon>
        <taxon>Pseudomonadati</taxon>
        <taxon>Pseudomonadota</taxon>
        <taxon>Gammaproteobacteria</taxon>
        <taxon>Legionellales</taxon>
        <taxon>Legionellaceae</taxon>
        <taxon>Legionella</taxon>
    </lineage>
</organism>
<name>A0A0A2SVQ0_9GAMM</name>
<gene>
    <name evidence="1" type="ORF">EP47_05790</name>
</gene>
<dbReference type="EMBL" id="JNCF01000016">
    <property type="protein sequence ID" value="KGP63494.1"/>
    <property type="molecule type" value="Genomic_DNA"/>
</dbReference>
<evidence type="ECO:0000313" key="2">
    <source>
        <dbReference type="Proteomes" id="UP000054422"/>
    </source>
</evidence>
<dbReference type="Proteomes" id="UP000054422">
    <property type="component" value="Unassembled WGS sequence"/>
</dbReference>
<dbReference type="OrthoDB" id="5652056at2"/>
<comment type="caution">
    <text evidence="1">The sequence shown here is derived from an EMBL/GenBank/DDBJ whole genome shotgun (WGS) entry which is preliminary data.</text>
</comment>
<protein>
    <submittedName>
        <fullName evidence="1">Uncharacterized protein</fullName>
    </submittedName>
</protein>
<evidence type="ECO:0000313" key="1">
    <source>
        <dbReference type="EMBL" id="KGP63494.1"/>
    </source>
</evidence>
<accession>A0A0A2SVQ0</accession>
<reference evidence="1 2" key="1">
    <citation type="submission" date="2014-05" db="EMBL/GenBank/DDBJ databases">
        <authorList>
            <person name="Rizzardi K."/>
            <person name="Winiecka-Krusnell J."/>
            <person name="Ramliden M."/>
            <person name="Alm E."/>
            <person name="Andersson S."/>
            <person name="Byfors S."/>
        </authorList>
    </citation>
    <scope>NUCLEOTIDE SEQUENCE [LARGE SCALE GENOMIC DNA]</scope>
    <source>
        <strain evidence="1 2">LEGN</strain>
    </source>
</reference>
<dbReference type="RefSeq" id="WP_035888792.1">
    <property type="nucleotide sequence ID" value="NZ_JNCF01000016.1"/>
</dbReference>
<sequence>MINNKQIQDTPLTDGKKLSDFQSVAPKLGGKRWGFVGKTEKEEGMYLVKRELGGYETVITAAENDMIVLECLSATLIKLILGNSFAAETTPVRLDKETFTRHINTEEGNELVTETLPVNDLSNYGLASKILTCNSYQRNKKVIFDDDELVKLSLIVCLLGVSDVKQEHLIDHYSDEGSYLKRHTAIIDCAADLNGHTRSLDSILLGNKTIYPIKPKYYGVALKIFHRIIDIEFDLMLAVDKYKHIQVSELCDNSVLKNKLHLLVCHIKNCLPQLDMKIQSAVLNGDLKLDHYVYLELARMLERFPEKYRLRILLDNIAIFKKEDEVDQEEILNLLTVVGTSELFMQYLNNKGNSSMPSIGENHYSLFNSDNRDEATKQSNDFKIANNHSSFS</sequence>